<keyword evidence="7" id="KW-1185">Reference proteome</keyword>
<comment type="caution">
    <text evidence="6">The sequence shown here is derived from an EMBL/GenBank/DDBJ whole genome shotgun (WGS) entry which is preliminary data.</text>
</comment>
<evidence type="ECO:0000256" key="2">
    <source>
        <dbReference type="ARBA" id="ARBA00022771"/>
    </source>
</evidence>
<keyword evidence="3" id="KW-0862">Zinc</keyword>
<dbReference type="AlphaFoldDB" id="A0AAW0ZYG9"/>
<feature type="compositionally biased region" description="Basic and acidic residues" evidence="4">
    <location>
        <begin position="365"/>
        <end position="378"/>
    </location>
</feature>
<feature type="domain" description="CHHC U11-48K-type" evidence="5">
    <location>
        <begin position="48"/>
        <end position="75"/>
    </location>
</feature>
<reference evidence="6 7" key="1">
    <citation type="submission" date="2024-05" db="EMBL/GenBank/DDBJ databases">
        <title>The nuclear and mitochondrial genome assemblies of Tetragonisca angustula (Apidae: Meliponini), a tiny yet remarkable pollinator in the Neotropics.</title>
        <authorList>
            <person name="Ferrari R."/>
            <person name="Ricardo P.C."/>
            <person name="Dias F.C."/>
            <person name="Araujo N.S."/>
            <person name="Soares D.O."/>
            <person name="Zhou Q.-S."/>
            <person name="Zhu C.-D."/>
            <person name="Coutinho L."/>
            <person name="Airas M.C."/>
            <person name="Batista T.M."/>
        </authorList>
    </citation>
    <scope>NUCLEOTIDE SEQUENCE [LARGE SCALE GENOMIC DNA]</scope>
    <source>
        <strain evidence="6">ASF017062</strain>
        <tissue evidence="6">Abdomen</tissue>
    </source>
</reference>
<feature type="region of interest" description="Disordered" evidence="4">
    <location>
        <begin position="240"/>
        <end position="277"/>
    </location>
</feature>
<evidence type="ECO:0000313" key="7">
    <source>
        <dbReference type="Proteomes" id="UP001432146"/>
    </source>
</evidence>
<keyword evidence="1" id="KW-0479">Metal-binding</keyword>
<dbReference type="EMBL" id="JAWNGG020000091">
    <property type="protein sequence ID" value="KAK9302724.1"/>
    <property type="molecule type" value="Genomic_DNA"/>
</dbReference>
<evidence type="ECO:0000313" key="6">
    <source>
        <dbReference type="EMBL" id="KAK9302724.1"/>
    </source>
</evidence>
<keyword evidence="2" id="KW-0863">Zinc-finger</keyword>
<sequence length="378" mass="44709">MLNSAINEREIQCQNLDDFTKKIHQEIVEITSSLNWTIESIKADNDNMLVCPYDSSHQISKKMLYRHLECCQWKQEGYNEFDIPLPESNLPLNSYSSIKLDSKMQNSILQREKEKHPTLKIGSDERLIPRTSNRIFTDFTCDERKVLYGYVTSNTIKPDIGHDITDIQKLKSQDKEHKKLSFLELLIQERNLKRRRAKHRGVHTNKKSHTEVLREVIQQQMELYSDYVTEARTTNHDGKTITEAQNSNNSPNNVVNEFPSKYGDDLIEDPEDRRGNCSFQYNKKYEHYEKSYATYPKDSKQRESSRSTTESWKAQKTNIKHKHKRKRSHSKERDHDRKSKHGSTRSHKKSRKNEKSFDNNTYSKRSSDRRESHEKIIL</sequence>
<evidence type="ECO:0000256" key="1">
    <source>
        <dbReference type="ARBA" id="ARBA00022723"/>
    </source>
</evidence>
<protein>
    <recommendedName>
        <fullName evidence="5">CHHC U11-48K-type domain-containing protein</fullName>
    </recommendedName>
</protein>
<dbReference type="Proteomes" id="UP001432146">
    <property type="component" value="Unassembled WGS sequence"/>
</dbReference>
<dbReference type="InterPro" id="IPR022776">
    <property type="entry name" value="TRM13/UPF0224_CHHC_Znf_dom"/>
</dbReference>
<gene>
    <name evidence="6" type="ORF">QLX08_005346</name>
</gene>
<dbReference type="GO" id="GO:0008270">
    <property type="term" value="F:zinc ion binding"/>
    <property type="evidence" value="ECO:0007669"/>
    <property type="project" value="UniProtKB-KW"/>
</dbReference>
<evidence type="ECO:0000259" key="5">
    <source>
        <dbReference type="PROSITE" id="PS51800"/>
    </source>
</evidence>
<feature type="compositionally biased region" description="Polar residues" evidence="4">
    <location>
        <begin position="306"/>
        <end position="317"/>
    </location>
</feature>
<name>A0AAW0ZYG9_9HYME</name>
<dbReference type="Pfam" id="PF05253">
    <property type="entry name" value="zf-U11-48K"/>
    <property type="match status" value="1"/>
</dbReference>
<accession>A0AAW0ZYG9</accession>
<feature type="region of interest" description="Disordered" evidence="4">
    <location>
        <begin position="292"/>
        <end position="378"/>
    </location>
</feature>
<feature type="compositionally biased region" description="Basic residues" evidence="4">
    <location>
        <begin position="338"/>
        <end position="352"/>
    </location>
</feature>
<evidence type="ECO:0000256" key="3">
    <source>
        <dbReference type="ARBA" id="ARBA00022833"/>
    </source>
</evidence>
<feature type="compositionally biased region" description="Basic residues" evidence="4">
    <location>
        <begin position="318"/>
        <end position="330"/>
    </location>
</feature>
<feature type="compositionally biased region" description="Low complexity" evidence="4">
    <location>
        <begin position="246"/>
        <end position="256"/>
    </location>
</feature>
<evidence type="ECO:0000256" key="4">
    <source>
        <dbReference type="SAM" id="MobiDB-lite"/>
    </source>
</evidence>
<organism evidence="6 7">
    <name type="scientific">Tetragonisca angustula</name>
    <dbReference type="NCBI Taxonomy" id="166442"/>
    <lineage>
        <taxon>Eukaryota</taxon>
        <taxon>Metazoa</taxon>
        <taxon>Ecdysozoa</taxon>
        <taxon>Arthropoda</taxon>
        <taxon>Hexapoda</taxon>
        <taxon>Insecta</taxon>
        <taxon>Pterygota</taxon>
        <taxon>Neoptera</taxon>
        <taxon>Endopterygota</taxon>
        <taxon>Hymenoptera</taxon>
        <taxon>Apocrita</taxon>
        <taxon>Aculeata</taxon>
        <taxon>Apoidea</taxon>
        <taxon>Anthophila</taxon>
        <taxon>Apidae</taxon>
        <taxon>Tetragonisca</taxon>
    </lineage>
</organism>
<dbReference type="PROSITE" id="PS51800">
    <property type="entry name" value="ZF_CHHC_U11_48K"/>
    <property type="match status" value="1"/>
</dbReference>
<proteinExistence type="predicted"/>